<keyword evidence="2" id="KW-1185">Reference proteome</keyword>
<proteinExistence type="predicted"/>
<name>A0ABN7ZWY9_9BACI</name>
<dbReference type="Gene3D" id="2.160.20.10">
    <property type="entry name" value="Single-stranded right-handed beta-helix, Pectin lyase-like"/>
    <property type="match status" value="2"/>
</dbReference>
<dbReference type="InterPro" id="IPR012334">
    <property type="entry name" value="Pectin_lyas_fold"/>
</dbReference>
<dbReference type="SMART" id="SM00710">
    <property type="entry name" value="PbH1"/>
    <property type="match status" value="6"/>
</dbReference>
<evidence type="ECO:0000313" key="2">
    <source>
        <dbReference type="Proteomes" id="UP000789423"/>
    </source>
</evidence>
<accession>A0ABN7ZWY9</accession>
<comment type="caution">
    <text evidence="1">The sequence shown here is derived from an EMBL/GenBank/DDBJ whole genome shotgun (WGS) entry which is preliminary data.</text>
</comment>
<organism evidence="1 2">
    <name type="scientific">Bacillus rhizoplanae</name>
    <dbReference type="NCBI Taxonomy" id="2880966"/>
    <lineage>
        <taxon>Bacteria</taxon>
        <taxon>Bacillati</taxon>
        <taxon>Bacillota</taxon>
        <taxon>Bacilli</taxon>
        <taxon>Bacillales</taxon>
        <taxon>Bacillaceae</taxon>
        <taxon>Bacillus</taxon>
    </lineage>
</organism>
<dbReference type="Proteomes" id="UP000789423">
    <property type="component" value="Unassembled WGS sequence"/>
</dbReference>
<protein>
    <recommendedName>
        <fullName evidence="3">Pectin lyase</fullName>
    </recommendedName>
</protein>
<dbReference type="RefSeq" id="WP_230575507.1">
    <property type="nucleotide sequence ID" value="NZ_CAKJTI010000013.1"/>
</dbReference>
<dbReference type="SUPFAM" id="SSF51126">
    <property type="entry name" value="Pectin lyase-like"/>
    <property type="match status" value="1"/>
</dbReference>
<evidence type="ECO:0000313" key="1">
    <source>
        <dbReference type="EMBL" id="CAG9613432.1"/>
    </source>
</evidence>
<sequence>MTIYLNANLGDISDVDLTTMSPADGDVLTYDNTKSKWIPKKPSISSAGNVSNLYVLELTRWNIKNDGTNSAATTTGINEALVWAKSQGYNHVILPSGTYKLKIDSTSFSCIVMQSGMHFEMADGCLLQLEANSSPWYRIFDVKGIKNARISGGKIVGDKKTHIYEIGVKFVRGGVNSDGSLNNNPNFIRSEIVDRYENPGLLKSFRLWSIPGVTTTGYSFYQYKGVVSPSTLVGFRTNGQFAPASPTGRGWFAPIEDVNKMIFVIDITSSPLSDTQIAQINAKVDSQNYTHEWGQGIEIKGSNYVEIDHVEISNCTGDAVSTGWLEYKLNPADYTQEQMGSHIYIHNCDIHNCRRQGITLGGSNDTYIFENKIYFIGKAEDGITTDGIAPMFGVDIESMWSESNIPTWRPELNKSGFELNTRIYIYNNYIYNNARGHFVNADGIHVVLENNIFEGSNVGGVSSYQDNWYIKYLNNTFIGCELVVKGDNFVNGAVCNNGNIKLQDIKGAVVRNCKIKDGSFFASSIYGYFGTPTVNVTTGTFTYSSPHGMGNGAKICFEQWVGKVPAGISVDKLYYTVNITSTSFQVSETLNGSPVGITDVGKAGFNISRYDYGRCYISDITVERDWRNDNTVAQNFSVLLTGGVLKNITVKNYDISIKPPANYAGRPITVEGLTLIEGAADLECCNISNGKFLRAKTSRIGGDISLGSNNAQYMRKINADNCLFQNVGINFEGNVVNNRSTFLNSIIRKTDSSVVSIITHGYLEDTLVSLRWLTKEKAMTIARCVFNNVSTDINTSTRLIDNTVIN</sequence>
<dbReference type="InterPro" id="IPR011050">
    <property type="entry name" value="Pectin_lyase_fold/virulence"/>
</dbReference>
<reference evidence="1 2" key="1">
    <citation type="submission" date="2021-10" db="EMBL/GenBank/DDBJ databases">
        <authorList>
            <person name="Criscuolo A."/>
        </authorList>
    </citation>
    <scope>NUCLEOTIDE SEQUENCE [LARGE SCALE GENOMIC DNA]</scope>
    <source>
        <strain evidence="2">CIP 111899</strain>
    </source>
</reference>
<evidence type="ECO:0008006" key="3">
    <source>
        <dbReference type="Google" id="ProtNLM"/>
    </source>
</evidence>
<gene>
    <name evidence="1" type="ORF">BACCIP111899_02647</name>
</gene>
<dbReference type="EMBL" id="CAKJTI010000013">
    <property type="protein sequence ID" value="CAG9613432.1"/>
    <property type="molecule type" value="Genomic_DNA"/>
</dbReference>
<dbReference type="InterPro" id="IPR006626">
    <property type="entry name" value="PbH1"/>
</dbReference>